<evidence type="ECO:0000256" key="1">
    <source>
        <dbReference type="ARBA" id="ARBA00005781"/>
    </source>
</evidence>
<dbReference type="PANTHER" id="PTHR15680:SF9">
    <property type="entry name" value="LARGE RIBOSOMAL SUBUNIT PROTEIN BL19M"/>
    <property type="match status" value="1"/>
</dbReference>
<dbReference type="Pfam" id="PF01245">
    <property type="entry name" value="Ribosomal_L19"/>
    <property type="match status" value="1"/>
</dbReference>
<evidence type="ECO:0008006" key="6">
    <source>
        <dbReference type="Google" id="ProtNLM"/>
    </source>
</evidence>
<accession>A0A1E3PJZ2</accession>
<dbReference type="Proteomes" id="UP000095009">
    <property type="component" value="Unassembled WGS sequence"/>
</dbReference>
<keyword evidence="3" id="KW-0687">Ribonucleoprotein</keyword>
<dbReference type="Gene3D" id="2.30.30.790">
    <property type="match status" value="1"/>
</dbReference>
<keyword evidence="2" id="KW-0689">Ribosomal protein</keyword>
<reference evidence="4 5" key="1">
    <citation type="journal article" date="2016" name="Proc. Natl. Acad. Sci. U.S.A.">
        <title>Comparative genomics of biotechnologically important yeasts.</title>
        <authorList>
            <person name="Riley R."/>
            <person name="Haridas S."/>
            <person name="Wolfe K.H."/>
            <person name="Lopes M.R."/>
            <person name="Hittinger C.T."/>
            <person name="Goeker M."/>
            <person name="Salamov A.A."/>
            <person name="Wisecaver J.H."/>
            <person name="Long T.M."/>
            <person name="Calvey C.H."/>
            <person name="Aerts A.L."/>
            <person name="Barry K.W."/>
            <person name="Choi C."/>
            <person name="Clum A."/>
            <person name="Coughlan A.Y."/>
            <person name="Deshpande S."/>
            <person name="Douglass A.P."/>
            <person name="Hanson S.J."/>
            <person name="Klenk H.-P."/>
            <person name="LaButti K.M."/>
            <person name="Lapidus A."/>
            <person name="Lindquist E.A."/>
            <person name="Lipzen A.M."/>
            <person name="Meier-Kolthoff J.P."/>
            <person name="Ohm R.A."/>
            <person name="Otillar R.P."/>
            <person name="Pangilinan J.L."/>
            <person name="Peng Y."/>
            <person name="Rokas A."/>
            <person name="Rosa C.A."/>
            <person name="Scheuner C."/>
            <person name="Sibirny A.A."/>
            <person name="Slot J.C."/>
            <person name="Stielow J.B."/>
            <person name="Sun H."/>
            <person name="Kurtzman C.P."/>
            <person name="Blackwell M."/>
            <person name="Grigoriev I.V."/>
            <person name="Jeffries T.W."/>
        </authorList>
    </citation>
    <scope>NUCLEOTIDE SEQUENCE [LARGE SCALE GENOMIC DNA]</scope>
    <source>
        <strain evidence="4 5">DSM 6958</strain>
    </source>
</reference>
<dbReference type="PANTHER" id="PTHR15680">
    <property type="entry name" value="RIBOSOMAL PROTEIN L19"/>
    <property type="match status" value="1"/>
</dbReference>
<evidence type="ECO:0000256" key="2">
    <source>
        <dbReference type="ARBA" id="ARBA00022980"/>
    </source>
</evidence>
<dbReference type="GO" id="GO:0003735">
    <property type="term" value="F:structural constituent of ribosome"/>
    <property type="evidence" value="ECO:0007669"/>
    <property type="project" value="InterPro"/>
</dbReference>
<keyword evidence="5" id="KW-1185">Reference proteome</keyword>
<dbReference type="AlphaFoldDB" id="A0A1E3PJZ2"/>
<protein>
    <recommendedName>
        <fullName evidence="6">Ribosomal protein L19</fullName>
    </recommendedName>
</protein>
<dbReference type="GO" id="GO:0006412">
    <property type="term" value="P:translation"/>
    <property type="evidence" value="ECO:0007669"/>
    <property type="project" value="InterPro"/>
</dbReference>
<proteinExistence type="inferred from homology"/>
<comment type="similarity">
    <text evidence="1">Belongs to the bacterial ribosomal protein bL19 family.</text>
</comment>
<evidence type="ECO:0000256" key="3">
    <source>
        <dbReference type="ARBA" id="ARBA00023274"/>
    </source>
</evidence>
<sequence>MMSIFRQGSTSLSKFISATGTASITSVLGNVNTPFGLRGQTANFIVPSSEKKIIPIYRAYPSLINKGENIVKVTEQKYVDKFDPNNIRRDLIRRNSQNRINVGDIVRVTNKDNSSFTGMCLAIRRAGLGSTVLLRNQIKKMGIDMRFSIFNPKHIKVEIVRKSAKKYKTEKIYYVKGIKGDVKSDLSNVGRQRR</sequence>
<dbReference type="InterPro" id="IPR001857">
    <property type="entry name" value="Ribosomal_bL19"/>
</dbReference>
<name>A0A1E3PJZ2_9ASCO</name>
<dbReference type="EMBL" id="KV454410">
    <property type="protein sequence ID" value="ODQ65252.1"/>
    <property type="molecule type" value="Genomic_DNA"/>
</dbReference>
<dbReference type="SUPFAM" id="SSF50104">
    <property type="entry name" value="Translation proteins SH3-like domain"/>
    <property type="match status" value="1"/>
</dbReference>
<organism evidence="4 5">
    <name type="scientific">Nadsonia fulvescens var. elongata DSM 6958</name>
    <dbReference type="NCBI Taxonomy" id="857566"/>
    <lineage>
        <taxon>Eukaryota</taxon>
        <taxon>Fungi</taxon>
        <taxon>Dikarya</taxon>
        <taxon>Ascomycota</taxon>
        <taxon>Saccharomycotina</taxon>
        <taxon>Dipodascomycetes</taxon>
        <taxon>Dipodascales</taxon>
        <taxon>Dipodascales incertae sedis</taxon>
        <taxon>Nadsonia</taxon>
    </lineage>
</organism>
<evidence type="ECO:0000313" key="5">
    <source>
        <dbReference type="Proteomes" id="UP000095009"/>
    </source>
</evidence>
<dbReference type="GO" id="GO:0005762">
    <property type="term" value="C:mitochondrial large ribosomal subunit"/>
    <property type="evidence" value="ECO:0007669"/>
    <property type="project" value="TreeGrafter"/>
</dbReference>
<dbReference type="OrthoDB" id="432645at2759"/>
<dbReference type="InterPro" id="IPR008991">
    <property type="entry name" value="Translation_prot_SH3-like_sf"/>
</dbReference>
<gene>
    <name evidence="4" type="ORF">NADFUDRAFT_46971</name>
</gene>
<dbReference type="STRING" id="857566.A0A1E3PJZ2"/>
<evidence type="ECO:0000313" key="4">
    <source>
        <dbReference type="EMBL" id="ODQ65252.1"/>
    </source>
</evidence>
<dbReference type="InterPro" id="IPR038657">
    <property type="entry name" value="Ribosomal_bL19_sf"/>
</dbReference>